<proteinExistence type="inferred from homology"/>
<evidence type="ECO:0000259" key="7">
    <source>
        <dbReference type="Pfam" id="PF03976"/>
    </source>
</evidence>
<name>A0ABW3Z1A3_MYCRA</name>
<dbReference type="PANTHER" id="PTHR34383:SF1">
    <property type="entry name" value="ADP-POLYPHOSPHATE PHOSPHOTRANSFERASE"/>
    <property type="match status" value="1"/>
</dbReference>
<evidence type="ECO:0000256" key="2">
    <source>
        <dbReference type="ARBA" id="ARBA00022679"/>
    </source>
</evidence>
<keyword evidence="3 6" id="KW-0418">Kinase</keyword>
<evidence type="ECO:0000313" key="8">
    <source>
        <dbReference type="EMBL" id="MFD1330013.1"/>
    </source>
</evidence>
<dbReference type="Gene3D" id="3.40.50.300">
    <property type="entry name" value="P-loop containing nucleotide triphosphate hydrolases"/>
    <property type="match status" value="1"/>
</dbReference>
<comment type="similarity">
    <text evidence="1 6">Belongs to the polyphosphate kinase 2 (PPK2) family. Class I subfamily.</text>
</comment>
<evidence type="ECO:0000256" key="6">
    <source>
        <dbReference type="RuleBase" id="RU369062"/>
    </source>
</evidence>
<keyword evidence="4" id="KW-0066">ATP synthesis</keyword>
<organism evidence="8 9">
    <name type="scientific">Mycoplana ramosa</name>
    <name type="common">Mycoplana bullata</name>
    <dbReference type="NCBI Taxonomy" id="40837"/>
    <lineage>
        <taxon>Bacteria</taxon>
        <taxon>Pseudomonadati</taxon>
        <taxon>Pseudomonadota</taxon>
        <taxon>Alphaproteobacteria</taxon>
        <taxon>Hyphomicrobiales</taxon>
        <taxon>Rhizobiaceae</taxon>
        <taxon>Mycoplana</taxon>
    </lineage>
</organism>
<dbReference type="GO" id="GO:0008976">
    <property type="term" value="F:polyphosphate kinase activity"/>
    <property type="evidence" value="ECO:0007669"/>
    <property type="project" value="UniProtKB-EC"/>
</dbReference>
<evidence type="ECO:0000313" key="9">
    <source>
        <dbReference type="Proteomes" id="UP001597173"/>
    </source>
</evidence>
<dbReference type="InterPro" id="IPR016898">
    <property type="entry name" value="Polyphosphate_phosphotransfera"/>
</dbReference>
<dbReference type="InterPro" id="IPR022486">
    <property type="entry name" value="PPK2_PA0141"/>
</dbReference>
<protein>
    <recommendedName>
        <fullName evidence="6">ADP/GDP-polyphosphate phosphotransferase</fullName>
        <ecNumber evidence="6">2.7.4.-</ecNumber>
    </recommendedName>
    <alternativeName>
        <fullName evidence="6">Polyphosphate kinase PPK2</fullName>
    </alternativeName>
</protein>
<dbReference type="EC" id="2.7.4.-" evidence="6"/>
<dbReference type="PIRSF" id="PIRSF028756">
    <property type="entry name" value="PPK2_prd"/>
    <property type="match status" value="1"/>
</dbReference>
<accession>A0ABW3Z1A3</accession>
<comment type="catalytic activity">
    <reaction evidence="5">
        <text>[phosphate](n) + ATP = [phosphate](n+1) + ADP</text>
        <dbReference type="Rhea" id="RHEA:19573"/>
        <dbReference type="Rhea" id="RHEA-COMP:9859"/>
        <dbReference type="Rhea" id="RHEA-COMP:14280"/>
        <dbReference type="ChEBI" id="CHEBI:16838"/>
        <dbReference type="ChEBI" id="CHEBI:30616"/>
        <dbReference type="ChEBI" id="CHEBI:456216"/>
    </reaction>
    <physiologicalReaction direction="right-to-left" evidence="5">
        <dbReference type="Rhea" id="RHEA:19575"/>
    </physiologicalReaction>
</comment>
<dbReference type="Proteomes" id="UP001597173">
    <property type="component" value="Unassembled WGS sequence"/>
</dbReference>
<gene>
    <name evidence="8" type="primary">ppk2</name>
    <name evidence="8" type="ORF">ACFQ33_19160</name>
</gene>
<keyword evidence="2 6" id="KW-0808">Transferase</keyword>
<comment type="subunit">
    <text evidence="6">Homotetramer.</text>
</comment>
<evidence type="ECO:0000256" key="3">
    <source>
        <dbReference type="ARBA" id="ARBA00022777"/>
    </source>
</evidence>
<reference evidence="9" key="1">
    <citation type="journal article" date="2019" name="Int. J. Syst. Evol. Microbiol.">
        <title>The Global Catalogue of Microorganisms (GCM) 10K type strain sequencing project: providing services to taxonomists for standard genome sequencing and annotation.</title>
        <authorList>
            <consortium name="The Broad Institute Genomics Platform"/>
            <consortium name="The Broad Institute Genome Sequencing Center for Infectious Disease"/>
            <person name="Wu L."/>
            <person name="Ma J."/>
        </authorList>
    </citation>
    <scope>NUCLEOTIDE SEQUENCE [LARGE SCALE GENOMIC DNA]</scope>
    <source>
        <strain evidence="9">CCUG 55609</strain>
    </source>
</reference>
<evidence type="ECO:0000256" key="4">
    <source>
        <dbReference type="ARBA" id="ARBA00023310"/>
    </source>
</evidence>
<keyword evidence="9" id="KW-1185">Reference proteome</keyword>
<dbReference type="Pfam" id="PF03976">
    <property type="entry name" value="PPK2"/>
    <property type="match status" value="1"/>
</dbReference>
<feature type="domain" description="Polyphosphate kinase-2-related" evidence="7">
    <location>
        <begin position="48"/>
        <end position="273"/>
    </location>
</feature>
<comment type="function">
    <text evidence="6">Uses inorganic polyphosphate (polyP) as a donor to convert GDP to GTP or ADP to ATP.</text>
</comment>
<dbReference type="InterPro" id="IPR027417">
    <property type="entry name" value="P-loop_NTPase"/>
</dbReference>
<evidence type="ECO:0000256" key="1">
    <source>
        <dbReference type="ARBA" id="ARBA00009924"/>
    </source>
</evidence>
<dbReference type="NCBIfam" id="TIGR03707">
    <property type="entry name" value="PPK2_P_aer"/>
    <property type="match status" value="1"/>
</dbReference>
<comment type="caution">
    <text evidence="8">The sequence shown here is derived from an EMBL/GenBank/DDBJ whole genome shotgun (WGS) entry which is preliminary data.</text>
</comment>
<dbReference type="RefSeq" id="WP_374839942.1">
    <property type="nucleotide sequence ID" value="NZ_JBHEEW010000012.1"/>
</dbReference>
<dbReference type="EMBL" id="JBHTNF010000016">
    <property type="protein sequence ID" value="MFD1330013.1"/>
    <property type="molecule type" value="Genomic_DNA"/>
</dbReference>
<evidence type="ECO:0000256" key="5">
    <source>
        <dbReference type="ARBA" id="ARBA00024500"/>
    </source>
</evidence>
<dbReference type="InterPro" id="IPR022488">
    <property type="entry name" value="PPK2-related"/>
</dbReference>
<dbReference type="SUPFAM" id="SSF52540">
    <property type="entry name" value="P-loop containing nucleoside triphosphate hydrolases"/>
    <property type="match status" value="1"/>
</dbReference>
<sequence>MVIFPDIKPVEIEIGGKKRPVDIDDPKLPDWVDDNALSSGGFPYQKKIGKDEYDDTLERLQIELVKVQYWLQATGRRVIAVYEGRDAAGKGGTIFVTRAYLNPRSARVVALAKPTESEQGQWYYQRYVAQFPTAGEFVLFDRSWYNRAGVEPVMGFCTPEQYETFLEETPHFERMVLNDRIFFFKFWLDIGREMQIKRFHDRRHDPLKTWKLSPMDVAALNKWDDYTEKRDRMLNKTHTERAPWTVIRANDKRRARLNAIRHILHRIDYEGKDRGAIGEIDDKILGSGPKFLK</sequence>
<dbReference type="PANTHER" id="PTHR34383">
    <property type="entry name" value="POLYPHOSPHATE:AMP PHOSPHOTRANSFERASE-RELATED"/>
    <property type="match status" value="1"/>
</dbReference>